<feature type="compositionally biased region" description="Polar residues" evidence="2">
    <location>
        <begin position="900"/>
        <end position="913"/>
    </location>
</feature>
<feature type="domain" description="Metallo-beta-lactamase" evidence="3">
    <location>
        <begin position="31"/>
        <end position="240"/>
    </location>
</feature>
<evidence type="ECO:0000256" key="1">
    <source>
        <dbReference type="SAM" id="Coils"/>
    </source>
</evidence>
<dbReference type="InterPro" id="IPR035639">
    <property type="entry name" value="CPSF2_MBL"/>
</dbReference>
<dbReference type="PANTHER" id="PTHR33740:SF3">
    <property type="entry name" value="GPI-ANCHORED ADHESIN-LIKE PROTEIN"/>
    <property type="match status" value="1"/>
</dbReference>
<dbReference type="SMART" id="SM01027">
    <property type="entry name" value="Beta-Casp"/>
    <property type="match status" value="1"/>
</dbReference>
<gene>
    <name evidence="5" type="ORF">HID58_023309</name>
</gene>
<evidence type="ECO:0000259" key="4">
    <source>
        <dbReference type="SMART" id="SM01027"/>
    </source>
</evidence>
<feature type="compositionally biased region" description="Polar residues" evidence="2">
    <location>
        <begin position="1028"/>
        <end position="1040"/>
    </location>
</feature>
<comment type="caution">
    <text evidence="5">The sequence shown here is derived from an EMBL/GenBank/DDBJ whole genome shotgun (WGS) entry which is preliminary data.</text>
</comment>
<dbReference type="Pfam" id="PF07521">
    <property type="entry name" value="RMMBL"/>
    <property type="match status" value="1"/>
</dbReference>
<dbReference type="Gene3D" id="3.60.15.10">
    <property type="entry name" value="Ribonuclease Z/Hydroxyacylglutathione hydrolase-like"/>
    <property type="match status" value="1"/>
</dbReference>
<dbReference type="SUPFAM" id="SSF56281">
    <property type="entry name" value="Metallo-hydrolase/oxidoreductase"/>
    <property type="match status" value="1"/>
</dbReference>
<feature type="coiled-coil region" evidence="1">
    <location>
        <begin position="1426"/>
        <end position="1569"/>
    </location>
</feature>
<proteinExistence type="predicted"/>
<dbReference type="CDD" id="cd16293">
    <property type="entry name" value="CPSF2-like_MBL-fold"/>
    <property type="match status" value="1"/>
</dbReference>
<dbReference type="Pfam" id="PF10996">
    <property type="entry name" value="Beta-Casp"/>
    <property type="match status" value="1"/>
</dbReference>
<sequence length="1702" mass="187010">MVGLPSAWVYFRRRMGTSVQVSPLCGVYNENPLAYLVSIDGFNFLLDCGWNDLFDPSLLEPLSRVASTVDAVLLSHPDTLHLGALPYAMKQLGLSAPVYATEPVHRLGLLTMYDQYLSRKQVSDFDLFTLDDIDSAFQNVIRLTYSQNFHLSGKGEGIVIAPHVAGHMLGGSIWKITKDGEEVVYAVDYNHRKERHLNGTVLQSFVRPAVLITDAYNALYTNQTQSHHRDTEFLDTISKHLEVGGNVLLPVDTAGRVLELLLILEQHWSQRAFSFPIYFLTYVSSSTIDYVKSFLEWMSDSISKSFETSRDNAFLLRHVTLLINKTDLDNAPPGPKVVLASMASLEAGFARDIFVEWANDPRNLVLFTETGQFGTLARMLQAAPPPKFVKVTMSKRVPLAGEELIAYEEEQNRLKREEALRASLVKEEETKASHGPDDNSSEPMVIDTKTTHDVVGSHGPAYKDILIDGFVPPSSSIAPMFPFYDNTADWDEYGEVINPDDYVIKDEDMDRGAMHAGGDVDGRLDEATASLMLDTRPSKVISNELIVTVSCSLVKIDYEGRSDGRSIKSTIAHVSPLKLVLVHATAEATEHLKQHCLNSICPHVYAPKIEETIDVTSDLCAYKVQLSEKLMSNVIFKKLGDSEVAWVDSEVGKTESEKRCLQPMASAAAPHKPVLVGDLKMQDFKQFLASKGVQVEFAGGGALRCGEYVTLRKVGPTGQKGGASGPQQILIEGPLCEDYYKIRDYLYSQDTETKSALLTWPKCVLTWHALFKNFANAVNMRDKKLRLALSSGVRRKSNAVFLRASRIGRKSSCGVVCCVSQKPEVEAWTGSDSSNPPADGLAGWADSGNGNGNKSSRAKKKSLIEGVVGAGVAAIVLFAGLTYAVSSFNKRNHARLKPELTSQQESVLISSDETPSDEAKVANSEENILKEEVESIENNDIGQQGDEDKILGTEDSSLDGIVSDGSDATENITSETTPEAELKLHVQSDPDMPESEKIISESESIDSQKSDVTGAQNPEGADRLPDTEPTNVSDLENQVDSQKEDSMSSLSDSDAYVATETVAVGVLVASQSDSTSDPHTVQLNAAGSAFSTVTEDLPEVNGTPEDLAAGSLSSISDIDTAKEVESSETPVSEESSYLSKNELTVDSEVELTDNGLLETPSGGSAFSSAGIPAPSISFQVNPGKILVPAAADQVQCQAFAALQVLKVIETDIKPSDLCTRREYARWLVSASSALSRNTTSKVYPAMYIENVTELAFDDITPEDPDFSSIQGLAEAGLITSKLSNRDLLNDVEGTFLFSPESLLSRQDLISWKMALEKRQLPVADKKMLYDLSGFIDIEKINPDAWPAIIADLSTGEQGIAALAFGCTRLFQPHKPVTKAQAAIALSNGEASDIVIEELARIEAESMAEKAVSAHNALVAEVEKDVNASFEKELSLEREKIEAVEKMAEQVKLELEQLREKREEENLVLVKERAAVESEMEVLSRLRREAEEKLEDLMSNKAEISFEKEKVSSLRKEAEEESQRISKLQYELEVERKALSMARSWAEEEGKRAREQARALEEARKRWETNGLRVIVDKDLQENVETEQSVLLNTVERSSIEGTEERAQTLMDKLKEMAKSVGGKSREVISMVMEKIRSWIMVLKEYAENLGKRAGEMREAAVVKAKGAAKEVEKGTVQVGDKVKRMAEECRDGVGKITQRFKT</sequence>
<dbReference type="SMART" id="SM00849">
    <property type="entry name" value="Lactamase_B"/>
    <property type="match status" value="1"/>
</dbReference>
<name>A0ABQ8D1X6_BRANA</name>
<feature type="domain" description="Beta-Casp" evidence="4">
    <location>
        <begin position="257"/>
        <end position="380"/>
    </location>
</feature>
<feature type="region of interest" description="Disordered" evidence="2">
    <location>
        <begin position="899"/>
        <end position="1053"/>
    </location>
</feature>
<feature type="compositionally biased region" description="Basic and acidic residues" evidence="2">
    <location>
        <begin position="980"/>
        <end position="1000"/>
    </location>
</feature>
<dbReference type="Pfam" id="PF16661">
    <property type="entry name" value="Lactamase_B_6"/>
    <property type="match status" value="1"/>
</dbReference>
<organism evidence="5 6">
    <name type="scientific">Brassica napus</name>
    <name type="common">Rape</name>
    <dbReference type="NCBI Taxonomy" id="3708"/>
    <lineage>
        <taxon>Eukaryota</taxon>
        <taxon>Viridiplantae</taxon>
        <taxon>Streptophyta</taxon>
        <taxon>Embryophyta</taxon>
        <taxon>Tracheophyta</taxon>
        <taxon>Spermatophyta</taxon>
        <taxon>Magnoliopsida</taxon>
        <taxon>eudicotyledons</taxon>
        <taxon>Gunneridae</taxon>
        <taxon>Pentapetalae</taxon>
        <taxon>rosids</taxon>
        <taxon>malvids</taxon>
        <taxon>Brassicales</taxon>
        <taxon>Brassicaceae</taxon>
        <taxon>Brassiceae</taxon>
        <taxon>Brassica</taxon>
    </lineage>
</organism>
<dbReference type="InterPro" id="IPR011108">
    <property type="entry name" value="RMMBL"/>
</dbReference>
<dbReference type="InterPro" id="IPR036866">
    <property type="entry name" value="RibonucZ/Hydroxyglut_hydro"/>
</dbReference>
<dbReference type="Proteomes" id="UP000824890">
    <property type="component" value="Unassembled WGS sequence"/>
</dbReference>
<feature type="compositionally biased region" description="Polar residues" evidence="2">
    <location>
        <begin position="966"/>
        <end position="977"/>
    </location>
</feature>
<accession>A0ABQ8D1X6</accession>
<dbReference type="InterPro" id="IPR022712">
    <property type="entry name" value="Beta_Casp"/>
</dbReference>
<dbReference type="PANTHER" id="PTHR33740">
    <property type="entry name" value="GPI-ANCHORED ADHESIN-LIKE PROTEIN"/>
    <property type="match status" value="1"/>
</dbReference>
<feature type="compositionally biased region" description="Low complexity" evidence="2">
    <location>
        <begin position="1127"/>
        <end position="1136"/>
    </location>
</feature>
<evidence type="ECO:0000259" key="3">
    <source>
        <dbReference type="SMART" id="SM00849"/>
    </source>
</evidence>
<protein>
    <recommendedName>
        <fullName evidence="7">Cleavage and polyadenylation specificity factor subunit 2</fullName>
    </recommendedName>
</protein>
<evidence type="ECO:0000256" key="2">
    <source>
        <dbReference type="SAM" id="MobiDB-lite"/>
    </source>
</evidence>
<dbReference type="InterPro" id="IPR025069">
    <property type="entry name" value="Cpsf2_C"/>
</dbReference>
<dbReference type="InterPro" id="IPR001279">
    <property type="entry name" value="Metallo-B-lactamas"/>
</dbReference>
<evidence type="ECO:0000313" key="5">
    <source>
        <dbReference type="EMBL" id="KAH0923291.1"/>
    </source>
</evidence>
<feature type="region of interest" description="Disordered" evidence="2">
    <location>
        <begin position="1120"/>
        <end position="1143"/>
    </location>
</feature>
<evidence type="ECO:0008006" key="7">
    <source>
        <dbReference type="Google" id="ProtNLM"/>
    </source>
</evidence>
<keyword evidence="1" id="KW-0175">Coiled coil</keyword>
<feature type="region of interest" description="Disordered" evidence="2">
    <location>
        <begin position="827"/>
        <end position="857"/>
    </location>
</feature>
<dbReference type="Pfam" id="PF13299">
    <property type="entry name" value="CPSF100_C"/>
    <property type="match status" value="1"/>
</dbReference>
<reference evidence="5 6" key="1">
    <citation type="submission" date="2021-05" db="EMBL/GenBank/DDBJ databases">
        <title>Genome Assembly of Synthetic Allotetraploid Brassica napus Reveals Homoeologous Exchanges between Subgenomes.</title>
        <authorList>
            <person name="Davis J.T."/>
        </authorList>
    </citation>
    <scope>NUCLEOTIDE SEQUENCE [LARGE SCALE GENOMIC DNA]</scope>
    <source>
        <strain evidence="6">cv. Da-Ae</strain>
        <tissue evidence="5">Seedling</tissue>
    </source>
</reference>
<evidence type="ECO:0000313" key="6">
    <source>
        <dbReference type="Proteomes" id="UP000824890"/>
    </source>
</evidence>
<dbReference type="EMBL" id="JAGKQM010000006">
    <property type="protein sequence ID" value="KAH0923291.1"/>
    <property type="molecule type" value="Genomic_DNA"/>
</dbReference>
<feature type="compositionally biased region" description="Low complexity" evidence="2">
    <location>
        <begin position="1001"/>
        <end position="1011"/>
    </location>
</feature>
<keyword evidence="6" id="KW-1185">Reference proteome</keyword>